<keyword evidence="3" id="KW-1185">Reference proteome</keyword>
<dbReference type="EMBL" id="UYRX01000002">
    <property type="protein sequence ID" value="VDK67349.1"/>
    <property type="molecule type" value="Genomic_DNA"/>
</dbReference>
<name>A0A3P6S5E0_LITSI</name>
<evidence type="ECO:0000313" key="3">
    <source>
        <dbReference type="Proteomes" id="UP000277928"/>
    </source>
</evidence>
<gene>
    <name evidence="2" type="ORF">NLS_LOCUS89</name>
</gene>
<reference evidence="2 3" key="1">
    <citation type="submission" date="2018-08" db="EMBL/GenBank/DDBJ databases">
        <authorList>
            <person name="Laetsch R D."/>
            <person name="Stevens L."/>
            <person name="Kumar S."/>
            <person name="Blaxter L. M."/>
        </authorList>
    </citation>
    <scope>NUCLEOTIDE SEQUENCE [LARGE SCALE GENOMIC DNA]</scope>
</reference>
<sequence>MAASAENVIEGTRHVTKDDLFGLNTTMIIPLNAYILKMIGKSDSMDVNFSSVNPINLLLRLNKTKPEMIYFNLFSEAPAPIWFQTIAGNVRQIRDLQAAREGTENEQKLFNQVKLFNKYSRKESSPEAFSPGIRDSHGLPGYRRDA</sequence>
<accession>A0A3P6S5E0</accession>
<proteinExistence type="predicted"/>
<dbReference type="Proteomes" id="UP000277928">
    <property type="component" value="Unassembled WGS sequence"/>
</dbReference>
<evidence type="ECO:0000313" key="2">
    <source>
        <dbReference type="EMBL" id="VDK67349.1"/>
    </source>
</evidence>
<feature type="region of interest" description="Disordered" evidence="1">
    <location>
        <begin position="122"/>
        <end position="146"/>
    </location>
</feature>
<organism evidence="2 3">
    <name type="scientific">Litomosoides sigmodontis</name>
    <name type="common">Filarial nematode worm</name>
    <dbReference type="NCBI Taxonomy" id="42156"/>
    <lineage>
        <taxon>Eukaryota</taxon>
        <taxon>Metazoa</taxon>
        <taxon>Ecdysozoa</taxon>
        <taxon>Nematoda</taxon>
        <taxon>Chromadorea</taxon>
        <taxon>Rhabditida</taxon>
        <taxon>Spirurina</taxon>
        <taxon>Spiruromorpha</taxon>
        <taxon>Filarioidea</taxon>
        <taxon>Onchocercidae</taxon>
        <taxon>Litomosoides</taxon>
    </lineage>
</organism>
<feature type="compositionally biased region" description="Basic and acidic residues" evidence="1">
    <location>
        <begin position="134"/>
        <end position="146"/>
    </location>
</feature>
<dbReference type="AlphaFoldDB" id="A0A3P6S5E0"/>
<dbReference type="OrthoDB" id="5826380at2759"/>
<protein>
    <submittedName>
        <fullName evidence="2">Uncharacterized protein</fullName>
    </submittedName>
</protein>
<evidence type="ECO:0000256" key="1">
    <source>
        <dbReference type="SAM" id="MobiDB-lite"/>
    </source>
</evidence>